<dbReference type="RefSeq" id="WP_260076071.1">
    <property type="nucleotide sequence ID" value="NZ_JALXUS010000004.1"/>
</dbReference>
<evidence type="ECO:0000313" key="1">
    <source>
        <dbReference type="EMBL" id="MDS0898980.1"/>
    </source>
</evidence>
<proteinExistence type="predicted"/>
<name>A0AAE4JPA2_MORMO</name>
<dbReference type="EMBL" id="JAPKIY010000020">
    <property type="protein sequence ID" value="MDS0898980.1"/>
    <property type="molecule type" value="Genomic_DNA"/>
</dbReference>
<organism evidence="1 2">
    <name type="scientific">Morganella morganii</name>
    <name type="common">Proteus morganii</name>
    <dbReference type="NCBI Taxonomy" id="582"/>
    <lineage>
        <taxon>Bacteria</taxon>
        <taxon>Pseudomonadati</taxon>
        <taxon>Pseudomonadota</taxon>
        <taxon>Gammaproteobacteria</taxon>
        <taxon>Enterobacterales</taxon>
        <taxon>Morganellaceae</taxon>
        <taxon>Morganella</taxon>
    </lineage>
</organism>
<reference evidence="1" key="1">
    <citation type="submission" date="2023-02" db="EMBL/GenBank/DDBJ databases">
        <title>Detection, antimicrobial susceptibility and genomic characterization of NDM-producing species of Morganellaceae, Yersiniaceae, and Enterobacteriaceae other than Klebsiella.</title>
        <authorList>
            <person name="Camargo C.H."/>
            <person name="Sacchi C.T."/>
            <person name="Campos K.R."/>
        </authorList>
    </citation>
    <scope>NUCLEOTIDE SEQUENCE</scope>
    <source>
        <strain evidence="1">1189_21</strain>
    </source>
</reference>
<protein>
    <submittedName>
        <fullName evidence="1">Uncharacterized protein</fullName>
    </submittedName>
</protein>
<comment type="caution">
    <text evidence="1">The sequence shown here is derived from an EMBL/GenBank/DDBJ whole genome shotgun (WGS) entry which is preliminary data.</text>
</comment>
<evidence type="ECO:0000313" key="2">
    <source>
        <dbReference type="Proteomes" id="UP001182247"/>
    </source>
</evidence>
<sequence length="215" mass="25121">MEYILRKTIRFLSKNKFEVMSLVISTYALYTSMSAIRYTQSIYENNQKLIIYSVKYNSNDDYFVLKPLGENKKILSLEITYPNKFNPQIDLISTSGKYKPNEEILNKLKELAKQKLNSSSYKIDIPVNIASRYAVDGEALSDSSNYIVSFYIDIEKKEEYINAKLIDVEFTFSQRYPTGFLFIVLNSIFPDESLDIDYMYENNTIWQSINFVGFT</sequence>
<gene>
    <name evidence="1" type="ORF">OSC06_13450</name>
</gene>
<dbReference type="AlphaFoldDB" id="A0AAE4JPA2"/>
<accession>A0AAE4JPA2</accession>
<dbReference type="Proteomes" id="UP001182247">
    <property type="component" value="Unassembled WGS sequence"/>
</dbReference>